<evidence type="ECO:0000256" key="7">
    <source>
        <dbReference type="RuleBase" id="RU367151"/>
    </source>
</evidence>
<evidence type="ECO:0000313" key="10">
    <source>
        <dbReference type="EMBL" id="SEA76060.1"/>
    </source>
</evidence>
<dbReference type="GO" id="GO:0000719">
    <property type="term" value="P:photoreactive repair"/>
    <property type="evidence" value="ECO:0007669"/>
    <property type="project" value="TreeGrafter"/>
</dbReference>
<dbReference type="InterPro" id="IPR006050">
    <property type="entry name" value="DNA_photolyase_N"/>
</dbReference>
<feature type="binding site" evidence="6">
    <location>
        <begin position="371"/>
        <end position="373"/>
    </location>
    <ligand>
        <name>FAD</name>
        <dbReference type="ChEBI" id="CHEBI:57692"/>
    </ligand>
</feature>
<dbReference type="GO" id="GO:0003677">
    <property type="term" value="F:DNA binding"/>
    <property type="evidence" value="ECO:0007669"/>
    <property type="project" value="TreeGrafter"/>
</dbReference>
<reference evidence="11" key="1">
    <citation type="submission" date="2016-10" db="EMBL/GenBank/DDBJ databases">
        <authorList>
            <person name="Varghese N."/>
            <person name="Submissions S."/>
        </authorList>
    </citation>
    <scope>NUCLEOTIDE SEQUENCE [LARGE SCALE GENOMIC DNA]</scope>
    <source>
        <strain evidence="11">DSM 11526</strain>
    </source>
</reference>
<dbReference type="Pfam" id="PF03441">
    <property type="entry name" value="FAD_binding_7"/>
    <property type="match status" value="2"/>
</dbReference>
<dbReference type="AlphaFoldDB" id="A0A1H4DUJ6"/>
<keyword evidence="4 6" id="KW-0274">FAD</keyword>
<comment type="similarity">
    <text evidence="1 7">Belongs to the DNA photolyase class-1 family.</text>
</comment>
<comment type="cofactor">
    <cofactor evidence="7">
        <name>(6R)-5,10-methylene-5,6,7,8-tetrahydrofolate</name>
        <dbReference type="ChEBI" id="CHEBI:15636"/>
    </cofactor>
    <text evidence="7">Binds 1 5,10-methenyltetrahydrofolate (MTHF) per subunit.</text>
</comment>
<protein>
    <recommendedName>
        <fullName evidence="2 7">Cryptochrome DASH</fullName>
    </recommendedName>
</protein>
<proteinExistence type="inferred from homology"/>
<dbReference type="PROSITE" id="PS00394">
    <property type="entry name" value="DNA_PHOTOLYASES_1_1"/>
    <property type="match status" value="1"/>
</dbReference>
<dbReference type="Gene3D" id="3.40.50.620">
    <property type="entry name" value="HUPs"/>
    <property type="match status" value="1"/>
</dbReference>
<organism evidence="10 11">
    <name type="scientific">Marinobacterium iners DSM 11526</name>
    <dbReference type="NCBI Taxonomy" id="1122198"/>
    <lineage>
        <taxon>Bacteria</taxon>
        <taxon>Pseudomonadati</taxon>
        <taxon>Pseudomonadota</taxon>
        <taxon>Gammaproteobacteria</taxon>
        <taxon>Oceanospirillales</taxon>
        <taxon>Oceanospirillaceae</taxon>
        <taxon>Marinobacterium</taxon>
    </lineage>
</organism>
<keyword evidence="11" id="KW-1185">Reference proteome</keyword>
<dbReference type="STRING" id="1122198.SAMN02745729_1077"/>
<comment type="function">
    <text evidence="7">May have a photoreceptor function.</text>
</comment>
<sequence>MSLTLYWITQDLRLDDNPALLKAVEDSTELVCVYCLDNQWRQPDRYQSLPMGRHRRAFLQQSLLQLDHALALKGQRLLLLEGDPVEKLLWLVRELKPERLVVSEQVGLYEQRQINRVRAALTEIEILLVCSHTLFSPKQLPFTLTQLPDQFTPFRHQLEAGPDPTSAVSAPAALPPPPHGLPGGMLLMPSMELRDTAFRGGCTEAMAHLEHYFSQSHASIYKQTRNALQGWSNSTRFSPWLANGCLSPRRILSRLKAYEQAQGSNESTYWISFELLWREYFQWYALKHRARLFARSGIATRTPLTSFYPERFRRWCQGTTPWPLVNACMRELNVTGFISNRGRQIAASCLVNELNIDWRYGAAWFQQQLIDHDVASNWGNWQYIAGVGAGNRQQCSRQPRRRRLACLGSSSQLQNPHLSLRHWRFMHESIRWRVRSTGLVERVLRVSWQGVCRGHFIQKFETECAMEFRPVNKAYLDFPYRHDEQVEADFNAWFNGQTGYPLVDACMRCLHATGYINFRMRAMLVSFLCHQLNIDWKRGVKPLARLFLDYEPGIHYPQFQMQAGVTGINTIRIYNPVLQSQEQDPNGMFIRQWVPELNGLPDDLLHIPWEMTPMEEQMFQLHIGTDYPAPLVELKTTAAAARERLWQWRNRPEVQTEARRLLRRHVRNPGKPTGRKHAQKASA</sequence>
<dbReference type="InterPro" id="IPR014729">
    <property type="entry name" value="Rossmann-like_a/b/a_fold"/>
</dbReference>
<evidence type="ECO:0000256" key="1">
    <source>
        <dbReference type="ARBA" id="ARBA00005862"/>
    </source>
</evidence>
<feature type="domain" description="Photolyase/cryptochrome alpha/beta" evidence="9">
    <location>
        <begin position="2"/>
        <end position="134"/>
    </location>
</feature>
<dbReference type="InterPro" id="IPR036134">
    <property type="entry name" value="Crypto/Photolyase_FAD-like_sf"/>
</dbReference>
<dbReference type="NCBIfam" id="TIGR02765">
    <property type="entry name" value="crypto_DASH"/>
    <property type="match status" value="1"/>
</dbReference>
<dbReference type="Gene3D" id="1.10.579.10">
    <property type="entry name" value="DNA Cyclobutane Dipyrimidine Photolyase, subunit A, domain 3"/>
    <property type="match status" value="2"/>
</dbReference>
<evidence type="ECO:0000256" key="3">
    <source>
        <dbReference type="ARBA" id="ARBA00022630"/>
    </source>
</evidence>
<dbReference type="InterPro" id="IPR005101">
    <property type="entry name" value="Cryptochr/Photolyase_FAD-bd"/>
</dbReference>
<dbReference type="PRINTS" id="PR00147">
    <property type="entry name" value="DNAPHOTLYASE"/>
</dbReference>
<feature type="binding site" evidence="6">
    <location>
        <position position="221"/>
    </location>
    <ligand>
        <name>FAD</name>
        <dbReference type="ChEBI" id="CHEBI:57692"/>
    </ligand>
</feature>
<dbReference type="InterPro" id="IPR018394">
    <property type="entry name" value="DNA_photolyase_1_CS_C"/>
</dbReference>
<dbReference type="RefSeq" id="WP_175527632.1">
    <property type="nucleotide sequence ID" value="NZ_FNRJ01000007.1"/>
</dbReference>
<dbReference type="EMBL" id="FNRJ01000007">
    <property type="protein sequence ID" value="SEA76060.1"/>
    <property type="molecule type" value="Genomic_DNA"/>
</dbReference>
<evidence type="ECO:0000256" key="5">
    <source>
        <dbReference type="ARBA" id="ARBA00022991"/>
    </source>
</evidence>
<gene>
    <name evidence="10" type="ORF">SAMN02745729_1077</name>
</gene>
<name>A0A1H4DUJ6_9GAMM</name>
<dbReference type="PROSITE" id="PS51645">
    <property type="entry name" value="PHR_CRY_ALPHA_BETA"/>
    <property type="match status" value="1"/>
</dbReference>
<keyword evidence="3 6" id="KW-0285">Flavoprotein</keyword>
<dbReference type="InterPro" id="IPR002081">
    <property type="entry name" value="Cryptochrome/DNA_photolyase_1"/>
</dbReference>
<dbReference type="Gene3D" id="1.25.40.80">
    <property type="match status" value="1"/>
</dbReference>
<keyword evidence="5 7" id="KW-0157">Chromophore</keyword>
<evidence type="ECO:0000313" key="11">
    <source>
        <dbReference type="Proteomes" id="UP000242469"/>
    </source>
</evidence>
<dbReference type="PANTHER" id="PTHR11455:SF22">
    <property type="entry name" value="CRYPTOCHROME DASH"/>
    <property type="match status" value="1"/>
</dbReference>
<evidence type="ECO:0000259" key="9">
    <source>
        <dbReference type="PROSITE" id="PS51645"/>
    </source>
</evidence>
<dbReference type="InterPro" id="IPR036155">
    <property type="entry name" value="Crypto/Photolyase_N_sf"/>
</dbReference>
<dbReference type="SUPFAM" id="SSF48173">
    <property type="entry name" value="Cryptochrome/photolyase FAD-binding domain"/>
    <property type="match status" value="2"/>
</dbReference>
<dbReference type="PANTHER" id="PTHR11455">
    <property type="entry name" value="CRYPTOCHROME"/>
    <property type="match status" value="1"/>
</dbReference>
<dbReference type="Proteomes" id="UP000242469">
    <property type="component" value="Unassembled WGS sequence"/>
</dbReference>
<accession>A0A1H4DUJ6</accession>
<evidence type="ECO:0000256" key="6">
    <source>
        <dbReference type="PIRSR" id="PIRSR602081-1"/>
    </source>
</evidence>
<dbReference type="GO" id="GO:0071949">
    <property type="term" value="F:FAD binding"/>
    <property type="evidence" value="ECO:0007669"/>
    <property type="project" value="TreeGrafter"/>
</dbReference>
<feature type="region of interest" description="Disordered" evidence="8">
    <location>
        <begin position="664"/>
        <end position="683"/>
    </location>
</feature>
<feature type="binding site" evidence="6">
    <location>
        <begin position="234"/>
        <end position="238"/>
    </location>
    <ligand>
        <name>FAD</name>
        <dbReference type="ChEBI" id="CHEBI:57692"/>
    </ligand>
</feature>
<dbReference type="GO" id="GO:0003913">
    <property type="term" value="F:DNA photolyase activity"/>
    <property type="evidence" value="ECO:0007669"/>
    <property type="project" value="InterPro"/>
</dbReference>
<evidence type="ECO:0000256" key="2">
    <source>
        <dbReference type="ARBA" id="ARBA00017881"/>
    </source>
</evidence>
<dbReference type="InterPro" id="IPR014133">
    <property type="entry name" value="Cry_DASH"/>
</dbReference>
<dbReference type="Pfam" id="PF00875">
    <property type="entry name" value="DNA_photolyase"/>
    <property type="match status" value="1"/>
</dbReference>
<comment type="cofactor">
    <cofactor evidence="6 7">
        <name>FAD</name>
        <dbReference type="ChEBI" id="CHEBI:57692"/>
    </cofactor>
    <text evidence="6 7">Binds 1 FAD per subunit.</text>
</comment>
<dbReference type="SUPFAM" id="SSF52425">
    <property type="entry name" value="Cryptochrome/photolyase, N-terminal domain"/>
    <property type="match status" value="1"/>
</dbReference>
<evidence type="ECO:0000256" key="4">
    <source>
        <dbReference type="ARBA" id="ARBA00022827"/>
    </source>
</evidence>
<evidence type="ECO:0000256" key="8">
    <source>
        <dbReference type="SAM" id="MobiDB-lite"/>
    </source>
</evidence>